<dbReference type="SUPFAM" id="SSF101960">
    <property type="entry name" value="Stabilizer of iron transporter SufD"/>
    <property type="match status" value="1"/>
</dbReference>
<dbReference type="Pfam" id="PF19295">
    <property type="entry name" value="SufBD_N"/>
    <property type="match status" value="1"/>
</dbReference>
<comment type="similarity">
    <text evidence="1">Belongs to the iron-sulfur cluster assembly SufBD family.</text>
</comment>
<gene>
    <name evidence="4" type="primary">sufD</name>
    <name evidence="4" type="ORF">J3U88_16725</name>
</gene>
<organism evidence="4 5">
    <name type="scientific">Acanthopleuribacter pedis</name>
    <dbReference type="NCBI Taxonomy" id="442870"/>
    <lineage>
        <taxon>Bacteria</taxon>
        <taxon>Pseudomonadati</taxon>
        <taxon>Acidobacteriota</taxon>
        <taxon>Holophagae</taxon>
        <taxon>Acanthopleuribacterales</taxon>
        <taxon>Acanthopleuribacteraceae</taxon>
        <taxon>Acanthopleuribacter</taxon>
    </lineage>
</organism>
<dbReference type="PANTHER" id="PTHR43575:SF1">
    <property type="entry name" value="PROTEIN ABCI7, CHLOROPLASTIC"/>
    <property type="match status" value="1"/>
</dbReference>
<dbReference type="InterPro" id="IPR037284">
    <property type="entry name" value="SUF_FeS_clus_asmbl_SufBD_sf"/>
</dbReference>
<evidence type="ECO:0000256" key="1">
    <source>
        <dbReference type="ARBA" id="ARBA00043967"/>
    </source>
</evidence>
<feature type="domain" description="SUF system FeS cluster assembly SufBD core" evidence="2">
    <location>
        <begin position="181"/>
        <end position="407"/>
    </location>
</feature>
<evidence type="ECO:0000259" key="3">
    <source>
        <dbReference type="Pfam" id="PF19295"/>
    </source>
</evidence>
<dbReference type="Pfam" id="PF01458">
    <property type="entry name" value="SUFBD_core"/>
    <property type="match status" value="1"/>
</dbReference>
<name>A0A8J7Q3Y1_9BACT</name>
<accession>A0A8J7Q3Y1</accession>
<dbReference type="EMBL" id="JAFREP010000015">
    <property type="protein sequence ID" value="MBO1320122.1"/>
    <property type="molecule type" value="Genomic_DNA"/>
</dbReference>
<dbReference type="InterPro" id="IPR011542">
    <property type="entry name" value="SUF_FeS_clus_asmbl_SufD"/>
</dbReference>
<dbReference type="GO" id="GO:0016226">
    <property type="term" value="P:iron-sulfur cluster assembly"/>
    <property type="evidence" value="ECO:0007669"/>
    <property type="project" value="InterPro"/>
</dbReference>
<feature type="domain" description="SUF system FeS cluster assembly SufBD N-terminal" evidence="3">
    <location>
        <begin position="23"/>
        <end position="170"/>
    </location>
</feature>
<evidence type="ECO:0000313" key="4">
    <source>
        <dbReference type="EMBL" id="MBO1320122.1"/>
    </source>
</evidence>
<sequence length="442" mass="48349">MSTLTVHNKLHEDFSQNSGAGPAALRPLREQAFARFAATGFPTTRDEAWRFTSTRALTQVDWQRADQQAQSQLDDLKATVAHHALKDVAATTLVFVNGFLREDLSQRRLPAGVRLLSLADAAQEDWFSEYYAVADAETASALPALNTALADSATVLVLDAEARLENPLEIIHLSCGISPHRATFPRTMVVAKPMAEATVLETFIGSGGEAYWQNSVSQLHLADGARVTHVLAELATEQAFHTHATFAHLSRDSKLVSENMLIGGALARNDIHVNLNGPGAEAHINGLFLGHARQHLDNHVVVRHNEPHGCSFQNFRGILDDKAHGVFTGRIFVAQDAQKTDSAQSNRNLLLSDEARIDTKPQLEIYADDVKCAHGATTGQLNQDALFYLQSRGMAPDAARNFLIYAFAHELIEKLAIRELREHLEAVLVERFGQAGALAPEA</sequence>
<dbReference type="AlphaFoldDB" id="A0A8J7Q3Y1"/>
<dbReference type="RefSeq" id="WP_207860073.1">
    <property type="nucleotide sequence ID" value="NZ_JAFREP010000015.1"/>
</dbReference>
<dbReference type="Proteomes" id="UP000664417">
    <property type="component" value="Unassembled WGS sequence"/>
</dbReference>
<comment type="caution">
    <text evidence="4">The sequence shown here is derived from an EMBL/GenBank/DDBJ whole genome shotgun (WGS) entry which is preliminary data.</text>
</comment>
<protein>
    <submittedName>
        <fullName evidence="4">Fe-S cluster assembly protein SufD</fullName>
    </submittedName>
</protein>
<dbReference type="NCBIfam" id="TIGR01981">
    <property type="entry name" value="sufD"/>
    <property type="match status" value="1"/>
</dbReference>
<dbReference type="InterPro" id="IPR055346">
    <property type="entry name" value="Fe-S_cluster_assembly_SufBD"/>
</dbReference>
<keyword evidence="5" id="KW-1185">Reference proteome</keyword>
<dbReference type="InterPro" id="IPR045595">
    <property type="entry name" value="SufBD_N"/>
</dbReference>
<evidence type="ECO:0000259" key="2">
    <source>
        <dbReference type="Pfam" id="PF01458"/>
    </source>
</evidence>
<reference evidence="4" key="1">
    <citation type="submission" date="2021-03" db="EMBL/GenBank/DDBJ databases">
        <authorList>
            <person name="Wang G."/>
        </authorList>
    </citation>
    <scope>NUCLEOTIDE SEQUENCE</scope>
    <source>
        <strain evidence="4">KCTC 12899</strain>
    </source>
</reference>
<dbReference type="InterPro" id="IPR000825">
    <property type="entry name" value="SUF_FeS_clus_asmbl_SufBD_core"/>
</dbReference>
<evidence type="ECO:0000313" key="5">
    <source>
        <dbReference type="Proteomes" id="UP000664417"/>
    </source>
</evidence>
<dbReference type="PANTHER" id="PTHR43575">
    <property type="entry name" value="PROTEIN ABCI7, CHLOROPLASTIC"/>
    <property type="match status" value="1"/>
</dbReference>
<proteinExistence type="inferred from homology"/>